<accession>A0A1M6WJN2</accession>
<dbReference type="PANTHER" id="PTHR30595">
    <property type="entry name" value="GLPR-RELATED TRANSCRIPTIONAL REPRESSOR"/>
    <property type="match status" value="1"/>
</dbReference>
<dbReference type="Gene3D" id="3.30.565.60">
    <property type="match status" value="1"/>
</dbReference>
<keyword evidence="2" id="KW-0067">ATP-binding</keyword>
<dbReference type="AlphaFoldDB" id="A0A1M6WJN2"/>
<dbReference type="Gene3D" id="3.30.950.30">
    <property type="entry name" value="Schlafen, AAA domain"/>
    <property type="match status" value="1"/>
</dbReference>
<keyword evidence="2" id="KW-0378">Hydrolase</keyword>
<dbReference type="InterPro" id="IPR007421">
    <property type="entry name" value="Schlafen_AlbA_2_dom"/>
</dbReference>
<keyword evidence="2" id="KW-0547">Nucleotide-binding</keyword>
<keyword evidence="2" id="KW-0347">Helicase</keyword>
<evidence type="ECO:0000313" key="2">
    <source>
        <dbReference type="EMBL" id="SHK93814.1"/>
    </source>
</evidence>
<dbReference type="GO" id="GO:0004386">
    <property type="term" value="F:helicase activity"/>
    <property type="evidence" value="ECO:0007669"/>
    <property type="project" value="UniProtKB-KW"/>
</dbReference>
<dbReference type="Pfam" id="PF04326">
    <property type="entry name" value="SLFN_AlbA_2"/>
    <property type="match status" value="1"/>
</dbReference>
<dbReference type="InterPro" id="IPR038475">
    <property type="entry name" value="RecG_C_sf"/>
</dbReference>
<dbReference type="Proteomes" id="UP000184275">
    <property type="component" value="Unassembled WGS sequence"/>
</dbReference>
<dbReference type="Pfam" id="PF13749">
    <property type="entry name" value="HATPase_c_4"/>
    <property type="match status" value="1"/>
</dbReference>
<proteinExistence type="predicted"/>
<dbReference type="InterPro" id="IPR038461">
    <property type="entry name" value="Schlafen_AlbA_2_dom_sf"/>
</dbReference>
<gene>
    <name evidence="2" type="ORF">SAMN05720469_1252</name>
</gene>
<sequence>MARAAPWNTRWNCPKIPKKADLFELKDSIADKISQMCVPQIMFDITAEIVEGAQLLIVQVFPGMATPYYIKSQGKENGTYIRLGATTRNADLAALSELENRGRNVSYDELPYRSLKVTDADIAFLCKDFSKRAKRKITKADLENLHLLTGRSHDKATNALAILLGKHEYTSRIQCARFRGTMRADFLDKKDYNGPLCKQIDDSYKFVLNHLNMAIEINGVVHDEKYELPPKAIRELIINAAIHRNYQMSSSVQVAVYDDRVEISSPGTLYGTLTLEEALSSPHSG</sequence>
<organism evidence="2 3">
    <name type="scientific">Fibrobacter intestinalis</name>
    <dbReference type="NCBI Taxonomy" id="28122"/>
    <lineage>
        <taxon>Bacteria</taxon>
        <taxon>Pseudomonadati</taxon>
        <taxon>Fibrobacterota</taxon>
        <taxon>Fibrobacteria</taxon>
        <taxon>Fibrobacterales</taxon>
        <taxon>Fibrobacteraceae</taxon>
        <taxon>Fibrobacter</taxon>
    </lineage>
</organism>
<reference evidence="3" key="1">
    <citation type="submission" date="2016-11" db="EMBL/GenBank/DDBJ databases">
        <authorList>
            <person name="Varghese N."/>
            <person name="Submissions S."/>
        </authorList>
    </citation>
    <scope>NUCLEOTIDE SEQUENCE [LARGE SCALE GENOMIC DNA]</scope>
    <source>
        <strain evidence="3">UWOS</strain>
    </source>
</reference>
<keyword evidence="3" id="KW-1185">Reference proteome</keyword>
<dbReference type="PANTHER" id="PTHR30595:SF6">
    <property type="entry name" value="SCHLAFEN ALBA-2 DOMAIN-CONTAINING PROTEIN"/>
    <property type="match status" value="1"/>
</dbReference>
<evidence type="ECO:0000259" key="1">
    <source>
        <dbReference type="Pfam" id="PF04326"/>
    </source>
</evidence>
<dbReference type="EMBL" id="FRAW01000025">
    <property type="protein sequence ID" value="SHK93814.1"/>
    <property type="molecule type" value="Genomic_DNA"/>
</dbReference>
<evidence type="ECO:0000313" key="3">
    <source>
        <dbReference type="Proteomes" id="UP000184275"/>
    </source>
</evidence>
<dbReference type="RefSeq" id="WP_073305249.1">
    <property type="nucleotide sequence ID" value="NZ_FRAW01000025.1"/>
</dbReference>
<name>A0A1M6WJN2_9BACT</name>
<protein>
    <submittedName>
        <fullName evidence="2">Putative ATP-dependent DNA helicase recG C-terminal</fullName>
    </submittedName>
</protein>
<feature type="domain" description="Schlafen AlbA-2" evidence="1">
    <location>
        <begin position="23"/>
        <end position="90"/>
    </location>
</feature>